<accession>A0A4Y8IHU6</accession>
<dbReference type="Pfam" id="PF01928">
    <property type="entry name" value="CYTH"/>
    <property type="match status" value="1"/>
</dbReference>
<sequence length="188" mass="22777">MQEIEIEFKNILNEKQYNQLREKWFNDQEPKKQTNYYFETDDFQLKNHQSALRIRKKNDQYIATLKQPRDEGLLETHDQLTDDEANQWFDNQVILKENIQKQLSPLNIDLDQINYKGELTTYRLEKSVNNFIVVLDYSRYNGVEDFELEIESPLYQEGKAFFEQILDEHNIEKQPSINKIQRFFNTLE</sequence>
<protein>
    <submittedName>
        <fullName evidence="2">CYTH domain-containing protein</fullName>
    </submittedName>
</protein>
<dbReference type="EMBL" id="SOPW01000014">
    <property type="protein sequence ID" value="TFB15047.1"/>
    <property type="molecule type" value="Genomic_DNA"/>
</dbReference>
<evidence type="ECO:0000313" key="3">
    <source>
        <dbReference type="Proteomes" id="UP000297975"/>
    </source>
</evidence>
<evidence type="ECO:0000259" key="1">
    <source>
        <dbReference type="PROSITE" id="PS51707"/>
    </source>
</evidence>
<dbReference type="SUPFAM" id="SSF55154">
    <property type="entry name" value="CYTH-like phosphatases"/>
    <property type="match status" value="1"/>
</dbReference>
<proteinExistence type="predicted"/>
<comment type="caution">
    <text evidence="2">The sequence shown here is derived from an EMBL/GenBank/DDBJ whole genome shotgun (WGS) entry which is preliminary data.</text>
</comment>
<feature type="domain" description="CYTH" evidence="1">
    <location>
        <begin position="3"/>
        <end position="188"/>
    </location>
</feature>
<dbReference type="AlphaFoldDB" id="A0A4Y8IHU6"/>
<gene>
    <name evidence="2" type="ORF">E3U55_12405</name>
</gene>
<dbReference type="Proteomes" id="UP000297975">
    <property type="component" value="Unassembled WGS sequence"/>
</dbReference>
<dbReference type="SMART" id="SM01118">
    <property type="entry name" value="CYTH"/>
    <property type="match status" value="1"/>
</dbReference>
<dbReference type="CDD" id="cd07762">
    <property type="entry name" value="CYTH-like_Pase_1"/>
    <property type="match status" value="1"/>
</dbReference>
<dbReference type="InterPro" id="IPR009195">
    <property type="entry name" value="Uncharacterised_YjbK"/>
</dbReference>
<dbReference type="PROSITE" id="PS51707">
    <property type="entry name" value="CYTH"/>
    <property type="match status" value="1"/>
</dbReference>
<dbReference type="InterPro" id="IPR033469">
    <property type="entry name" value="CYTH-like_dom_sf"/>
</dbReference>
<dbReference type="RefSeq" id="WP_134340790.1">
    <property type="nucleotide sequence ID" value="NZ_SOPW01000014.1"/>
</dbReference>
<dbReference type="PIRSF" id="PIRSF012526">
    <property type="entry name" value="CYTH_UCP012526"/>
    <property type="match status" value="1"/>
</dbReference>
<evidence type="ECO:0000313" key="2">
    <source>
        <dbReference type="EMBL" id="TFB15047.1"/>
    </source>
</evidence>
<dbReference type="InterPro" id="IPR023577">
    <property type="entry name" value="CYTH_domain"/>
</dbReference>
<organism evidence="2 3">
    <name type="scientific">Filobacillus milosensis</name>
    <dbReference type="NCBI Taxonomy" id="94137"/>
    <lineage>
        <taxon>Bacteria</taxon>
        <taxon>Bacillati</taxon>
        <taxon>Bacillota</taxon>
        <taxon>Bacilli</taxon>
        <taxon>Bacillales</taxon>
        <taxon>Bacillaceae</taxon>
        <taxon>Filobacillus</taxon>
    </lineage>
</organism>
<keyword evidence="3" id="KW-1185">Reference proteome</keyword>
<dbReference type="OrthoDB" id="384378at2"/>
<dbReference type="Gene3D" id="2.40.320.10">
    <property type="entry name" value="Hypothetical Protein Pfu-838710-001"/>
    <property type="match status" value="1"/>
</dbReference>
<name>A0A4Y8IHU6_9BACI</name>
<reference evidence="2 3" key="1">
    <citation type="submission" date="2019-03" db="EMBL/GenBank/DDBJ databases">
        <authorList>
            <person name="He R.-H."/>
        </authorList>
    </citation>
    <scope>NUCLEOTIDE SEQUENCE [LARGE SCALE GENOMIC DNA]</scope>
    <source>
        <strain evidence="3">SH 714</strain>
    </source>
</reference>